<dbReference type="Gene3D" id="2.60.120.260">
    <property type="entry name" value="Galactose-binding domain-like"/>
    <property type="match status" value="1"/>
</dbReference>
<feature type="transmembrane region" description="Helical" evidence="1">
    <location>
        <begin position="316"/>
        <end position="332"/>
    </location>
</feature>
<feature type="transmembrane region" description="Helical" evidence="1">
    <location>
        <begin position="267"/>
        <end position="285"/>
    </location>
</feature>
<feature type="transmembrane region" description="Helical" evidence="1">
    <location>
        <begin position="211"/>
        <end position="235"/>
    </location>
</feature>
<comment type="caution">
    <text evidence="2">The sequence shown here is derived from an EMBL/GenBank/DDBJ whole genome shotgun (WGS) entry which is preliminary data.</text>
</comment>
<accession>A0A845G4E0</accession>
<feature type="transmembrane region" description="Helical" evidence="1">
    <location>
        <begin position="170"/>
        <end position="191"/>
    </location>
</feature>
<feature type="transmembrane region" description="Helical" evidence="1">
    <location>
        <begin position="6"/>
        <end position="24"/>
    </location>
</feature>
<feature type="transmembrane region" description="Helical" evidence="1">
    <location>
        <begin position="419"/>
        <end position="441"/>
    </location>
</feature>
<proteinExistence type="predicted"/>
<gene>
    <name evidence="2" type="ORF">GTP91_16255</name>
</gene>
<keyword evidence="1" id="KW-0812">Transmembrane</keyword>
<name>A0A845G4E0_9BURK</name>
<feature type="transmembrane region" description="Helical" evidence="1">
    <location>
        <begin position="339"/>
        <end position="359"/>
    </location>
</feature>
<sequence length="786" mass="85420">MLCARLLSWAFFGGLLLALAAYPLDDSRLAAVLLAYGALLWWRPALWLLALPALLPVLDLAPYTGWFFVEEIDLLLLLTAGFCYWHLDTHGLRPRFPPLFRISLVLLAGATGTAVWRGLQPLPPIDANSFNSYLSPYNALRVGKAWFWALVLLPPLKQAAGPNLAGLQRFLLPGMLIGLGLVAGAATVERWQFPGLLNFASDYRITAPFSAMHTGGAALDGYMAMSAPLLAAWLFGKQSLTRQASALLLLPLALYAGLSTFSRGLYLAYAAAALMLLGMWNGGLVRRRWPMAAAAAMGVAMLAYVLDAVFESSGYRGFYAALVLLAAAWILAAHTMKPLVAASGLICGMLVAGALAWILPVGEPPWAVLKTPYLLFLCSSLTFGLGIRHTARLLPLSTLALAGLSVNMVWIAYHHAGPATLALSAGVVLIAMSPLAASLLLGRPLWRSGPHGLTALMAGVMVLATVIPVYNGYFVGERFAQTGGDLSTRVRHWKQALQLMDDDWGGTLLGAGLGKFPSLYFWRNQQHEVPPAYRYLDQGGNRYLRLAAGEYPAGYGEMLRMLQVVEIQPDTAYLLALDVRNNGAPAFLHVNLCERQLLYPQGCIALPLHQIPLSPAWQRYQFKLSSGALGQSGRRVQLELAIEGDQAVLDLDNISLRRQADQHQLVRNGSFSAVNNYWFFSSDRYHLPWHIKNLGLNLYFEMGWPGLLAYAGLLCSAGAELLRRASGDHEKALPLALLAALGAFQVVGLFDSLLDVPRITLLFMLLLCASALRAAPSDMSARSFPC</sequence>
<feature type="transmembrane region" description="Helical" evidence="1">
    <location>
        <begin position="292"/>
        <end position="310"/>
    </location>
</feature>
<dbReference type="RefSeq" id="WP_161097736.1">
    <property type="nucleotide sequence ID" value="NZ_WWCW01000053.1"/>
</dbReference>
<keyword evidence="1" id="KW-1133">Transmembrane helix</keyword>
<organism evidence="2 3">
    <name type="scientific">Duganella vulcania</name>
    <dbReference type="NCBI Taxonomy" id="2692166"/>
    <lineage>
        <taxon>Bacteria</taxon>
        <taxon>Pseudomonadati</taxon>
        <taxon>Pseudomonadota</taxon>
        <taxon>Betaproteobacteria</taxon>
        <taxon>Burkholderiales</taxon>
        <taxon>Oxalobacteraceae</taxon>
        <taxon>Telluria group</taxon>
        <taxon>Duganella</taxon>
    </lineage>
</organism>
<feature type="transmembrane region" description="Helical" evidence="1">
    <location>
        <begin position="99"/>
        <end position="119"/>
    </location>
</feature>
<evidence type="ECO:0000256" key="1">
    <source>
        <dbReference type="SAM" id="Phobius"/>
    </source>
</evidence>
<evidence type="ECO:0000313" key="3">
    <source>
        <dbReference type="Proteomes" id="UP000470302"/>
    </source>
</evidence>
<keyword evidence="1" id="KW-0472">Membrane</keyword>
<reference evidence="2 3" key="1">
    <citation type="submission" date="2020-01" db="EMBL/GenBank/DDBJ databases">
        <title>Novel species isolated from a subtropical stream in China.</title>
        <authorList>
            <person name="Lu H."/>
        </authorList>
    </citation>
    <scope>NUCLEOTIDE SEQUENCE [LARGE SCALE GENOMIC DNA]</scope>
    <source>
        <strain evidence="2 3">FT82W</strain>
    </source>
</reference>
<feature type="transmembrane region" description="Helical" evidence="1">
    <location>
        <begin position="394"/>
        <end position="413"/>
    </location>
</feature>
<dbReference type="Proteomes" id="UP000470302">
    <property type="component" value="Unassembled WGS sequence"/>
</dbReference>
<dbReference type="EMBL" id="WWCW01000053">
    <property type="protein sequence ID" value="MYM88721.1"/>
    <property type="molecule type" value="Genomic_DNA"/>
</dbReference>
<feature type="transmembrane region" description="Helical" evidence="1">
    <location>
        <begin position="371"/>
        <end position="387"/>
    </location>
</feature>
<feature type="transmembrane region" description="Helical" evidence="1">
    <location>
        <begin position="244"/>
        <end position="261"/>
    </location>
</feature>
<feature type="transmembrane region" description="Helical" evidence="1">
    <location>
        <begin position="453"/>
        <end position="473"/>
    </location>
</feature>
<protein>
    <submittedName>
        <fullName evidence="2">Uncharacterized protein</fullName>
    </submittedName>
</protein>
<feature type="transmembrane region" description="Helical" evidence="1">
    <location>
        <begin position="66"/>
        <end position="87"/>
    </location>
</feature>
<evidence type="ECO:0000313" key="2">
    <source>
        <dbReference type="EMBL" id="MYM88721.1"/>
    </source>
</evidence>
<dbReference type="AlphaFoldDB" id="A0A845G4E0"/>
<feature type="transmembrane region" description="Helical" evidence="1">
    <location>
        <begin position="31"/>
        <end position="54"/>
    </location>
</feature>